<keyword evidence="4" id="KW-1003">Cell membrane</keyword>
<proteinExistence type="predicted"/>
<evidence type="ECO:0000256" key="6">
    <source>
        <dbReference type="ARBA" id="ARBA00022989"/>
    </source>
</evidence>
<sequence length="451" mass="48612">MISSMAEKWNNRAIFRLLWPLIIEQILAVTMGAADTVMVSSVGEFAVSGVNIVDNINNLLIIVFTALCTGGSVVVSQYIGRRDSQNAGSAAKQLVYIVTAASLVVMVIGMIWRRQIITLLYGKVAEDVLNAAAVYFLITALSYPALAVYNANAALFRAMGNSRVTMRIALLVNILNVGGNAFFIFGLRIGVVGAALSTLISRIVAAGVTTVLLVRNRQGAVSLAGLLKIRFIPPMIRIILNVGIPSGLENSMFQLGRLLTQRIFTSFGTSAMAGNAIAGVVNSFSLMPGMAFGLSLITIVGQCIGAGDYVSAKRNTAKIMKLSYITLFIISGTIYIFMENMVSLFNLSPEAHELAKTFLRVHCISMAIGWPMSFGLPNALRAAGDARFVMIVAVISMWTVRVSAAYLLSYTFGIGPLGVWLAMGGDFIVRGSFYLTRWVRGTWEKKTVIEG</sequence>
<feature type="transmembrane region" description="Helical" evidence="10">
    <location>
        <begin position="59"/>
        <end position="81"/>
    </location>
</feature>
<keyword evidence="5 10" id="KW-0812">Transmembrane</keyword>
<keyword evidence="8 10" id="KW-0472">Membrane</keyword>
<keyword evidence="6 10" id="KW-1133">Transmembrane helix</keyword>
<dbReference type="EMBL" id="CP001843">
    <property type="protein sequence ID" value="AEF86629.1"/>
    <property type="molecule type" value="Genomic_DNA"/>
</dbReference>
<feature type="transmembrane region" description="Helical" evidence="10">
    <location>
        <begin position="168"/>
        <end position="187"/>
    </location>
</feature>
<dbReference type="InterPro" id="IPR002528">
    <property type="entry name" value="MATE_fam"/>
</dbReference>
<feature type="transmembrane region" description="Helical" evidence="10">
    <location>
        <begin position="263"/>
        <end position="284"/>
    </location>
</feature>
<dbReference type="eggNOG" id="COG0534">
    <property type="taxonomic scope" value="Bacteria"/>
</dbReference>
<dbReference type="CDD" id="cd13137">
    <property type="entry name" value="MATE_NorM_like"/>
    <property type="match status" value="1"/>
</dbReference>
<dbReference type="HOGENOM" id="CLU_012893_5_3_12"/>
<reference evidence="11 12" key="2">
    <citation type="journal article" date="2011" name="ISME J.">
        <title>RNA-seq reveals cooperative metabolic interactions between two termite-gut spirochete species in co-culture.</title>
        <authorList>
            <person name="Rosenthal A.Z."/>
            <person name="Matson E.G."/>
            <person name="Eldar A."/>
            <person name="Leadbetter J.R."/>
        </authorList>
    </citation>
    <scope>NUCLEOTIDE SEQUENCE [LARGE SCALE GENOMIC DNA]</scope>
    <source>
        <strain evidence="12">ATCC BAA-887 / DSM 12427 / ZAS-2</strain>
    </source>
</reference>
<dbReference type="PANTHER" id="PTHR43298">
    <property type="entry name" value="MULTIDRUG RESISTANCE PROTEIN NORM-RELATED"/>
    <property type="match status" value="1"/>
</dbReference>
<dbReference type="Proteomes" id="UP000009223">
    <property type="component" value="Chromosome"/>
</dbReference>
<dbReference type="NCBIfam" id="TIGR00797">
    <property type="entry name" value="matE"/>
    <property type="match status" value="1"/>
</dbReference>
<dbReference type="PIRSF" id="PIRSF006603">
    <property type="entry name" value="DinF"/>
    <property type="match status" value="1"/>
</dbReference>
<dbReference type="InterPro" id="IPR050222">
    <property type="entry name" value="MATE_MdtK"/>
</dbReference>
<keyword evidence="2" id="KW-0813">Transport</keyword>
<comment type="subcellular location">
    <subcellularLocation>
        <location evidence="1">Cell membrane</location>
        <topology evidence="1">Multi-pass membrane protein</topology>
    </subcellularLocation>
</comment>
<protein>
    <recommendedName>
        <fullName evidence="9">Multidrug-efflux transporter</fullName>
    </recommendedName>
</protein>
<feature type="transmembrane region" description="Helical" evidence="10">
    <location>
        <begin position="193"/>
        <end position="214"/>
    </location>
</feature>
<keyword evidence="7" id="KW-0406">Ion transport</keyword>
<keyword evidence="3" id="KW-0050">Antiport</keyword>
<evidence type="ECO:0000256" key="1">
    <source>
        <dbReference type="ARBA" id="ARBA00004651"/>
    </source>
</evidence>
<feature type="transmembrane region" description="Helical" evidence="10">
    <location>
        <begin position="322"/>
        <end position="338"/>
    </location>
</feature>
<dbReference type="InterPro" id="IPR048279">
    <property type="entry name" value="MdtK-like"/>
</dbReference>
<dbReference type="AlphaFoldDB" id="F5YHQ4"/>
<dbReference type="Pfam" id="PF01554">
    <property type="entry name" value="MatE"/>
    <property type="match status" value="2"/>
</dbReference>
<dbReference type="GO" id="GO:0042910">
    <property type="term" value="F:xenobiotic transmembrane transporter activity"/>
    <property type="evidence" value="ECO:0007669"/>
    <property type="project" value="InterPro"/>
</dbReference>
<dbReference type="GO" id="GO:0006811">
    <property type="term" value="P:monoatomic ion transport"/>
    <property type="evidence" value="ECO:0007669"/>
    <property type="project" value="UniProtKB-KW"/>
</dbReference>
<gene>
    <name evidence="11" type="ordered locus">TREPR_1021</name>
</gene>
<evidence type="ECO:0000256" key="9">
    <source>
        <dbReference type="ARBA" id="ARBA00031636"/>
    </source>
</evidence>
<dbReference type="PANTHER" id="PTHR43298:SF2">
    <property type="entry name" value="FMN_FAD EXPORTER YEEO-RELATED"/>
    <property type="match status" value="1"/>
</dbReference>
<evidence type="ECO:0000256" key="10">
    <source>
        <dbReference type="SAM" id="Phobius"/>
    </source>
</evidence>
<evidence type="ECO:0000313" key="11">
    <source>
        <dbReference type="EMBL" id="AEF86629.1"/>
    </source>
</evidence>
<feature type="transmembrane region" description="Helical" evidence="10">
    <location>
        <begin position="132"/>
        <end position="156"/>
    </location>
</feature>
<evidence type="ECO:0000256" key="5">
    <source>
        <dbReference type="ARBA" id="ARBA00022692"/>
    </source>
</evidence>
<feature type="transmembrane region" description="Helical" evidence="10">
    <location>
        <begin position="21"/>
        <end position="39"/>
    </location>
</feature>
<feature type="transmembrane region" description="Helical" evidence="10">
    <location>
        <begin position="358"/>
        <end position="376"/>
    </location>
</feature>
<name>F5YHQ4_TREPZ</name>
<dbReference type="GO" id="GO:0005886">
    <property type="term" value="C:plasma membrane"/>
    <property type="evidence" value="ECO:0007669"/>
    <property type="project" value="UniProtKB-SubCell"/>
</dbReference>
<dbReference type="KEGG" id="tpi:TREPR_1021"/>
<evidence type="ECO:0000256" key="8">
    <source>
        <dbReference type="ARBA" id="ARBA00023136"/>
    </source>
</evidence>
<evidence type="ECO:0000256" key="3">
    <source>
        <dbReference type="ARBA" id="ARBA00022449"/>
    </source>
</evidence>
<dbReference type="STRING" id="545694.TREPR_1021"/>
<feature type="transmembrane region" description="Helical" evidence="10">
    <location>
        <begin position="93"/>
        <end position="112"/>
    </location>
</feature>
<evidence type="ECO:0000313" key="12">
    <source>
        <dbReference type="Proteomes" id="UP000009223"/>
    </source>
</evidence>
<feature type="transmembrane region" description="Helical" evidence="10">
    <location>
        <begin position="290"/>
        <end position="310"/>
    </location>
</feature>
<keyword evidence="12" id="KW-1185">Reference proteome</keyword>
<accession>F5YHQ4</accession>
<evidence type="ECO:0000256" key="4">
    <source>
        <dbReference type="ARBA" id="ARBA00022475"/>
    </source>
</evidence>
<evidence type="ECO:0000256" key="2">
    <source>
        <dbReference type="ARBA" id="ARBA00022448"/>
    </source>
</evidence>
<organism evidence="11 12">
    <name type="scientific">Treponema primitia (strain ATCC BAA-887 / DSM 12427 / ZAS-2)</name>
    <dbReference type="NCBI Taxonomy" id="545694"/>
    <lineage>
        <taxon>Bacteria</taxon>
        <taxon>Pseudomonadati</taxon>
        <taxon>Spirochaetota</taxon>
        <taxon>Spirochaetia</taxon>
        <taxon>Spirochaetales</taxon>
        <taxon>Treponemataceae</taxon>
        <taxon>Treponema</taxon>
    </lineage>
</organism>
<evidence type="ECO:0000256" key="7">
    <source>
        <dbReference type="ARBA" id="ARBA00023065"/>
    </source>
</evidence>
<reference evidence="12" key="1">
    <citation type="submission" date="2009-12" db="EMBL/GenBank/DDBJ databases">
        <title>Complete sequence of Treponema primitia strain ZAS-2.</title>
        <authorList>
            <person name="Tetu S.G."/>
            <person name="Matson E."/>
            <person name="Ren Q."/>
            <person name="Seshadri R."/>
            <person name="Elbourne L."/>
            <person name="Hassan K.A."/>
            <person name="Durkin A."/>
            <person name="Radune D."/>
            <person name="Mohamoud Y."/>
            <person name="Shay R."/>
            <person name="Jin S."/>
            <person name="Zhang X."/>
            <person name="Lucey K."/>
            <person name="Ballor N.R."/>
            <person name="Ottesen E."/>
            <person name="Rosenthal R."/>
            <person name="Allen A."/>
            <person name="Leadbetter J.R."/>
            <person name="Paulsen I.T."/>
        </authorList>
    </citation>
    <scope>NUCLEOTIDE SEQUENCE [LARGE SCALE GENOMIC DNA]</scope>
    <source>
        <strain evidence="12">ATCC BAA-887 / DSM 12427 / ZAS-2</strain>
    </source>
</reference>
<dbReference type="GO" id="GO:0015297">
    <property type="term" value="F:antiporter activity"/>
    <property type="evidence" value="ECO:0007669"/>
    <property type="project" value="UniProtKB-KW"/>
</dbReference>